<dbReference type="EMBL" id="CP061800">
    <property type="protein sequence ID" value="QTA93969.1"/>
    <property type="molecule type" value="Genomic_DNA"/>
</dbReference>
<evidence type="ECO:0000313" key="2">
    <source>
        <dbReference type="Proteomes" id="UP000663722"/>
    </source>
</evidence>
<keyword evidence="2" id="KW-1185">Reference proteome</keyword>
<dbReference type="AlphaFoldDB" id="A0A975C1H1"/>
<sequence length="55" mass="5940">MTGHDLSSKSESAPYSHIRLPPAIPVNTHFIIFHLFQFVVPPLGGETPPKGGTTN</sequence>
<dbReference type="Proteomes" id="UP000663722">
    <property type="component" value="Chromosome"/>
</dbReference>
<name>A0A975C1H1_9BACT</name>
<gene>
    <name evidence="1" type="ORF">dnm_100790</name>
</gene>
<reference evidence="1" key="1">
    <citation type="journal article" date="2021" name="Microb. Physiol.">
        <title>Proteogenomic Insights into the Physiology of Marine, Sulfate-Reducing, Filamentous Desulfonema limicola and Desulfonema magnum.</title>
        <authorList>
            <person name="Schnaars V."/>
            <person name="Wohlbrand L."/>
            <person name="Scheve S."/>
            <person name="Hinrichs C."/>
            <person name="Reinhardt R."/>
            <person name="Rabus R."/>
        </authorList>
    </citation>
    <scope>NUCLEOTIDE SEQUENCE</scope>
    <source>
        <strain evidence="1">4be13</strain>
    </source>
</reference>
<dbReference type="KEGG" id="dmm:dnm_100790"/>
<evidence type="ECO:0000313" key="1">
    <source>
        <dbReference type="EMBL" id="QTA93969.1"/>
    </source>
</evidence>
<protein>
    <submittedName>
        <fullName evidence="1">Uncharacterized protein</fullName>
    </submittedName>
</protein>
<accession>A0A975C1H1</accession>
<proteinExistence type="predicted"/>
<organism evidence="1 2">
    <name type="scientific">Desulfonema magnum</name>
    <dbReference type="NCBI Taxonomy" id="45655"/>
    <lineage>
        <taxon>Bacteria</taxon>
        <taxon>Pseudomonadati</taxon>
        <taxon>Thermodesulfobacteriota</taxon>
        <taxon>Desulfobacteria</taxon>
        <taxon>Desulfobacterales</taxon>
        <taxon>Desulfococcaceae</taxon>
        <taxon>Desulfonema</taxon>
    </lineage>
</organism>